<evidence type="ECO:0000313" key="2">
    <source>
        <dbReference type="EMBL" id="TFK84728.1"/>
    </source>
</evidence>
<reference evidence="2 3" key="1">
    <citation type="journal article" date="2019" name="Nat. Ecol. Evol.">
        <title>Megaphylogeny resolves global patterns of mushroom evolution.</title>
        <authorList>
            <person name="Varga T."/>
            <person name="Krizsan K."/>
            <person name="Foldi C."/>
            <person name="Dima B."/>
            <person name="Sanchez-Garcia M."/>
            <person name="Sanchez-Ramirez S."/>
            <person name="Szollosi G.J."/>
            <person name="Szarkandi J.G."/>
            <person name="Papp V."/>
            <person name="Albert L."/>
            <person name="Andreopoulos W."/>
            <person name="Angelini C."/>
            <person name="Antonin V."/>
            <person name="Barry K.W."/>
            <person name="Bougher N.L."/>
            <person name="Buchanan P."/>
            <person name="Buyck B."/>
            <person name="Bense V."/>
            <person name="Catcheside P."/>
            <person name="Chovatia M."/>
            <person name="Cooper J."/>
            <person name="Damon W."/>
            <person name="Desjardin D."/>
            <person name="Finy P."/>
            <person name="Geml J."/>
            <person name="Haridas S."/>
            <person name="Hughes K."/>
            <person name="Justo A."/>
            <person name="Karasinski D."/>
            <person name="Kautmanova I."/>
            <person name="Kiss B."/>
            <person name="Kocsube S."/>
            <person name="Kotiranta H."/>
            <person name="LaButti K.M."/>
            <person name="Lechner B.E."/>
            <person name="Liimatainen K."/>
            <person name="Lipzen A."/>
            <person name="Lukacs Z."/>
            <person name="Mihaltcheva S."/>
            <person name="Morgado L.N."/>
            <person name="Niskanen T."/>
            <person name="Noordeloos M.E."/>
            <person name="Ohm R.A."/>
            <person name="Ortiz-Santana B."/>
            <person name="Ovrebo C."/>
            <person name="Racz N."/>
            <person name="Riley R."/>
            <person name="Savchenko A."/>
            <person name="Shiryaev A."/>
            <person name="Soop K."/>
            <person name="Spirin V."/>
            <person name="Szebenyi C."/>
            <person name="Tomsovsky M."/>
            <person name="Tulloss R.E."/>
            <person name="Uehling J."/>
            <person name="Grigoriev I.V."/>
            <person name="Vagvolgyi C."/>
            <person name="Papp T."/>
            <person name="Martin F.M."/>
            <person name="Miettinen O."/>
            <person name="Hibbett D.S."/>
            <person name="Nagy L.G."/>
        </authorList>
    </citation>
    <scope>NUCLEOTIDE SEQUENCE [LARGE SCALE GENOMIC DNA]</scope>
    <source>
        <strain evidence="2 3">HHB13444</strain>
    </source>
</reference>
<sequence length="109" mass="10925">MTADPFGGVRTTASEKIFMTVDLVAVPTAEAGPLAYGRCNALAVACYGAAGAVFGTVTATVGVAPAIIGCNAALGTVRCHRAHRSDSVRRQTGYSPSDEGEAHGGRSAG</sequence>
<dbReference type="InParanoid" id="A0A5C3P847"/>
<evidence type="ECO:0000313" key="3">
    <source>
        <dbReference type="Proteomes" id="UP000308197"/>
    </source>
</evidence>
<name>A0A5C3P847_9APHY</name>
<keyword evidence="3" id="KW-1185">Reference proteome</keyword>
<feature type="region of interest" description="Disordered" evidence="1">
    <location>
        <begin position="83"/>
        <end position="109"/>
    </location>
</feature>
<dbReference type="AlphaFoldDB" id="A0A5C3P847"/>
<protein>
    <submittedName>
        <fullName evidence="2">Uncharacterized protein</fullName>
    </submittedName>
</protein>
<dbReference type="PANTHER" id="PTHR37475">
    <property type="entry name" value="ZYGOTE-SPECIFIC CLASS V COPY B GENE PROTEIN"/>
    <property type="match status" value="1"/>
</dbReference>
<dbReference type="PANTHER" id="PTHR37475:SF1">
    <property type="entry name" value="ZYGOTE-SPECIFIC PROTEIN"/>
    <property type="match status" value="1"/>
</dbReference>
<feature type="compositionally biased region" description="Basic and acidic residues" evidence="1">
    <location>
        <begin position="100"/>
        <end position="109"/>
    </location>
</feature>
<accession>A0A5C3P847</accession>
<evidence type="ECO:0000256" key="1">
    <source>
        <dbReference type="SAM" id="MobiDB-lite"/>
    </source>
</evidence>
<organism evidence="2 3">
    <name type="scientific">Polyporus arcularius HHB13444</name>
    <dbReference type="NCBI Taxonomy" id="1314778"/>
    <lineage>
        <taxon>Eukaryota</taxon>
        <taxon>Fungi</taxon>
        <taxon>Dikarya</taxon>
        <taxon>Basidiomycota</taxon>
        <taxon>Agaricomycotina</taxon>
        <taxon>Agaricomycetes</taxon>
        <taxon>Polyporales</taxon>
        <taxon>Polyporaceae</taxon>
        <taxon>Polyporus</taxon>
    </lineage>
</organism>
<proteinExistence type="predicted"/>
<dbReference type="Proteomes" id="UP000308197">
    <property type="component" value="Unassembled WGS sequence"/>
</dbReference>
<gene>
    <name evidence="2" type="ORF">K466DRAFT_601766</name>
</gene>
<dbReference type="EMBL" id="ML211297">
    <property type="protein sequence ID" value="TFK84728.1"/>
    <property type="molecule type" value="Genomic_DNA"/>
</dbReference>